<evidence type="ECO:0000256" key="2">
    <source>
        <dbReference type="ARBA" id="ARBA00023242"/>
    </source>
</evidence>
<sequence>MNRTGDLSVTSNVQHVRTSTYSQARLFVLEVEETFHDEKDKFETFLNIVKEWKQGRRDMPNYATFVARAKQLFNGHNNLIIRFNTFLLREHRISLEDENDSEEECSVMSTATDY</sequence>
<proteinExistence type="predicted"/>
<name>A0ABM1RFF5_CAMSA</name>
<dbReference type="PROSITE" id="PS51477">
    <property type="entry name" value="PAH"/>
    <property type="match status" value="1"/>
</dbReference>
<dbReference type="InterPro" id="IPR039774">
    <property type="entry name" value="Sin3-like"/>
</dbReference>
<evidence type="ECO:0000313" key="5">
    <source>
        <dbReference type="RefSeq" id="XP_019097743.1"/>
    </source>
</evidence>
<evidence type="ECO:0000313" key="4">
    <source>
        <dbReference type="Proteomes" id="UP000694864"/>
    </source>
</evidence>
<dbReference type="RefSeq" id="XP_019097743.1">
    <property type="nucleotide sequence ID" value="XM_019242198.1"/>
</dbReference>
<comment type="subcellular location">
    <subcellularLocation>
        <location evidence="1 3">Nucleus</location>
    </subcellularLocation>
</comment>
<dbReference type="PANTHER" id="PTHR12346:SF8">
    <property type="entry name" value="PAIRED AMPHIPATHIC HELIX PROTEIN SIN3-LIKE 2"/>
    <property type="match status" value="1"/>
</dbReference>
<organism evidence="4 5">
    <name type="scientific">Camelina sativa</name>
    <name type="common">False flax</name>
    <name type="synonym">Myagrum sativum</name>
    <dbReference type="NCBI Taxonomy" id="90675"/>
    <lineage>
        <taxon>Eukaryota</taxon>
        <taxon>Viridiplantae</taxon>
        <taxon>Streptophyta</taxon>
        <taxon>Embryophyta</taxon>
        <taxon>Tracheophyta</taxon>
        <taxon>Spermatophyta</taxon>
        <taxon>Magnoliopsida</taxon>
        <taxon>eudicotyledons</taxon>
        <taxon>Gunneridae</taxon>
        <taxon>Pentapetalae</taxon>
        <taxon>rosids</taxon>
        <taxon>malvids</taxon>
        <taxon>Brassicales</taxon>
        <taxon>Brassicaceae</taxon>
        <taxon>Camelineae</taxon>
        <taxon>Camelina</taxon>
    </lineage>
</organism>
<keyword evidence="2 3" id="KW-0539">Nucleus</keyword>
<dbReference type="SUPFAM" id="SSF47762">
    <property type="entry name" value="PAH2 domain"/>
    <property type="match status" value="1"/>
</dbReference>
<dbReference type="InterPro" id="IPR036600">
    <property type="entry name" value="PAH_sf"/>
</dbReference>
<dbReference type="Pfam" id="PF02671">
    <property type="entry name" value="PAH"/>
    <property type="match status" value="1"/>
</dbReference>
<dbReference type="Gene3D" id="1.20.1160.11">
    <property type="entry name" value="Paired amphipathic helix"/>
    <property type="match status" value="1"/>
</dbReference>
<dbReference type="GeneID" id="104769744"/>
<gene>
    <name evidence="5" type="primary">LOC104769744</name>
</gene>
<reference evidence="5" key="2">
    <citation type="submission" date="2025-08" db="UniProtKB">
        <authorList>
            <consortium name="RefSeq"/>
        </authorList>
    </citation>
    <scope>IDENTIFICATION</scope>
    <source>
        <tissue evidence="5">Leaf</tissue>
    </source>
</reference>
<evidence type="ECO:0000256" key="3">
    <source>
        <dbReference type="PROSITE-ProRule" id="PRU00810"/>
    </source>
</evidence>
<dbReference type="InterPro" id="IPR003822">
    <property type="entry name" value="PAH"/>
</dbReference>
<keyword evidence="4" id="KW-1185">Reference proteome</keyword>
<dbReference type="Proteomes" id="UP000694864">
    <property type="component" value="Chromosome 20"/>
</dbReference>
<dbReference type="PANTHER" id="PTHR12346">
    <property type="entry name" value="SIN3B-RELATED"/>
    <property type="match status" value="1"/>
</dbReference>
<reference evidence="4" key="1">
    <citation type="journal article" date="2014" name="Nat. Commun.">
        <title>The emerging biofuel crop Camelina sativa retains a highly undifferentiated hexaploid genome structure.</title>
        <authorList>
            <person name="Kagale S."/>
            <person name="Koh C."/>
            <person name="Nixon J."/>
            <person name="Bollina V."/>
            <person name="Clarke W.E."/>
            <person name="Tuteja R."/>
            <person name="Spillane C."/>
            <person name="Robinson S.J."/>
            <person name="Links M.G."/>
            <person name="Clarke C."/>
            <person name="Higgins E.E."/>
            <person name="Huebert T."/>
            <person name="Sharpe A.G."/>
            <person name="Parkin I.A."/>
        </authorList>
    </citation>
    <scope>NUCLEOTIDE SEQUENCE [LARGE SCALE GENOMIC DNA]</scope>
    <source>
        <strain evidence="4">cv. DH55</strain>
    </source>
</reference>
<accession>A0ABM1RFF5</accession>
<protein>
    <submittedName>
        <fullName evidence="5">Paired amphipathic helix protein Sin3-like 1</fullName>
    </submittedName>
</protein>
<evidence type="ECO:0000256" key="1">
    <source>
        <dbReference type="ARBA" id="ARBA00004123"/>
    </source>
</evidence>